<dbReference type="PIRSF" id="PIRSF015589">
    <property type="entry name" value="PP_kinase"/>
    <property type="match status" value="1"/>
</dbReference>
<feature type="domain" description="Polyphosphate kinase N-terminal" evidence="10">
    <location>
        <begin position="15"/>
        <end position="119"/>
    </location>
</feature>
<name>A0ABU1AY68_9BACT</name>
<evidence type="ECO:0000256" key="4">
    <source>
        <dbReference type="ARBA" id="ARBA00022777"/>
    </source>
</evidence>
<evidence type="ECO:0000256" key="1">
    <source>
        <dbReference type="ARBA" id="ARBA00022553"/>
    </source>
</evidence>
<evidence type="ECO:0000256" key="8">
    <source>
        <dbReference type="SAM" id="MobiDB-lite"/>
    </source>
</evidence>
<evidence type="ECO:0000259" key="10">
    <source>
        <dbReference type="Pfam" id="PF13089"/>
    </source>
</evidence>
<keyword evidence="3 6" id="KW-0547">Nucleotide-binding</keyword>
<dbReference type="NCBIfam" id="NF003918">
    <property type="entry name" value="PRK05443.1-2"/>
    <property type="match status" value="1"/>
</dbReference>
<dbReference type="InterPro" id="IPR036832">
    <property type="entry name" value="PPK_N_dom_sf"/>
</dbReference>
<dbReference type="NCBIfam" id="NF003921">
    <property type="entry name" value="PRK05443.2-2"/>
    <property type="match status" value="1"/>
</dbReference>
<feature type="binding site" evidence="6">
    <location>
        <position position="413"/>
    </location>
    <ligand>
        <name>Mg(2+)</name>
        <dbReference type="ChEBI" id="CHEBI:18420"/>
    </ligand>
</feature>
<dbReference type="CDD" id="cd09165">
    <property type="entry name" value="PLDc_PaPPK1_C1_like"/>
    <property type="match status" value="1"/>
</dbReference>
<evidence type="ECO:0000256" key="3">
    <source>
        <dbReference type="ARBA" id="ARBA00022741"/>
    </source>
</evidence>
<keyword evidence="6" id="KW-0479">Metal-binding</keyword>
<evidence type="ECO:0000256" key="7">
    <source>
        <dbReference type="RuleBase" id="RU003800"/>
    </source>
</evidence>
<feature type="active site" description="Phosphohistidine intermediate" evidence="6">
    <location>
        <position position="443"/>
    </location>
</feature>
<feature type="domain" description="Polyphosphate kinase C-terminal" evidence="12">
    <location>
        <begin position="340"/>
        <end position="502"/>
    </location>
</feature>
<comment type="caution">
    <text evidence="13">The sequence shown here is derived from an EMBL/GenBank/DDBJ whole genome shotgun (WGS) entry which is preliminary data.</text>
</comment>
<comment type="catalytic activity">
    <reaction evidence="6 7">
        <text>[phosphate](n) + ATP = [phosphate](n+1) + ADP</text>
        <dbReference type="Rhea" id="RHEA:19573"/>
        <dbReference type="Rhea" id="RHEA-COMP:9859"/>
        <dbReference type="Rhea" id="RHEA-COMP:14280"/>
        <dbReference type="ChEBI" id="CHEBI:16838"/>
        <dbReference type="ChEBI" id="CHEBI:30616"/>
        <dbReference type="ChEBI" id="CHEBI:456216"/>
        <dbReference type="EC" id="2.7.4.1"/>
    </reaction>
</comment>
<keyword evidence="1 6" id="KW-0597">Phosphoprotein</keyword>
<dbReference type="SUPFAM" id="SSF56024">
    <property type="entry name" value="Phospholipase D/nuclease"/>
    <property type="match status" value="2"/>
</dbReference>
<keyword evidence="6" id="KW-0460">Magnesium</keyword>
<accession>A0ABU1AY68</accession>
<sequence>MSTANTTHTHPRFPYFNRELSWLAFNRRVLEQAESTEYPLLERMKFLAFVSSNLDEFFEIRVAGLLQQVKSGAIERGPDGLGPKEQLRRIQSICKRLVADQYDCWEQQIVPGLKESDILFSSIDELTRTEKKWVETYFEEQIFPVLTPLAIDPAHPFPQLTNKALYILASIDDPETRIIERMMAIIPIPRVLPRIIKVGATRRGKPEVYVFLSDIVQRFIKRLFPGYRVTSSVPFRITRNSDLYIDEEEVENLLRKIEEELMNMHKGAAVRLEIAKGADPALMQEFLEAIKLQPENVYTIDGPLNFFRLMSAYDLIDRPDLKFPHHTPYMPKELENPERIFEQIATKDVLLHHPYESFQPFIDFLNQAARDPQVFAIKQTLYRTSGDSPIIKALMEASRRGKQVTVLVEIKARFDEANNIQWARQLEDVGVHVVYGLVGLKTHCKTCMVVRREGSTLRRYVHLGTGNYNPKTARLYTDLSFFTCKEDITSEVAGLFNTLTGFSLTPSFKKLLVAPFTLHSNMQKHIRAETRNAKAGKPARIIVQTNSLVDQETIDNLYRASQAGVKIDLIVRGICNLVPNIKGVSDNIRVRSILGRYLEHSRIFYFENSSGSQAHIFAGSADWMPRNFYRRIEAIFPIEDPDNRQRIIDLLDTYLKDTRNARILRANGSYHKPARKKGAELFSAQESFLQQFEAKRGAQAQQELTEDSKITPVTEVENPE</sequence>
<evidence type="ECO:0000259" key="9">
    <source>
        <dbReference type="Pfam" id="PF02503"/>
    </source>
</evidence>
<comment type="function">
    <text evidence="6 7">Catalyzes the reversible transfer of the terminal phosphate of ATP to form a long-chain polyphosphate (polyP).</text>
</comment>
<dbReference type="Pfam" id="PF17941">
    <property type="entry name" value="PP_kinase_C_1"/>
    <property type="match status" value="1"/>
</dbReference>
<comment type="similarity">
    <text evidence="6 7">Belongs to the polyphosphate kinase 1 (PPK1) family.</text>
</comment>
<dbReference type="EMBL" id="JARXHW010000052">
    <property type="protein sequence ID" value="MDQ8209116.1"/>
    <property type="molecule type" value="Genomic_DNA"/>
</dbReference>
<feature type="binding site" evidence="6">
    <location>
        <position position="53"/>
    </location>
    <ligand>
        <name>ATP</name>
        <dbReference type="ChEBI" id="CHEBI:30616"/>
    </ligand>
</feature>
<dbReference type="HAMAP" id="MF_00347">
    <property type="entry name" value="Polyphosphate_kinase"/>
    <property type="match status" value="1"/>
</dbReference>
<evidence type="ECO:0000256" key="5">
    <source>
        <dbReference type="ARBA" id="ARBA00022840"/>
    </source>
</evidence>
<evidence type="ECO:0000256" key="2">
    <source>
        <dbReference type="ARBA" id="ARBA00022679"/>
    </source>
</evidence>
<gene>
    <name evidence="13" type="primary">ppk1</name>
    <name evidence="6" type="synonym">ppk</name>
    <name evidence="13" type="ORF">QEH52_16440</name>
</gene>
<dbReference type="CDD" id="cd09168">
    <property type="entry name" value="PLDc_PaPPK1_C2_like"/>
    <property type="match status" value="1"/>
</dbReference>
<dbReference type="InterPro" id="IPR003414">
    <property type="entry name" value="PP_kinase"/>
</dbReference>
<dbReference type="NCBIfam" id="NF003917">
    <property type="entry name" value="PRK05443.1-1"/>
    <property type="match status" value="1"/>
</dbReference>
<evidence type="ECO:0000259" key="11">
    <source>
        <dbReference type="Pfam" id="PF13090"/>
    </source>
</evidence>
<feature type="binding site" evidence="6">
    <location>
        <position position="476"/>
    </location>
    <ligand>
        <name>ATP</name>
        <dbReference type="ChEBI" id="CHEBI:30616"/>
    </ligand>
</feature>
<dbReference type="InterPro" id="IPR036830">
    <property type="entry name" value="PP_kinase_middle_dom_sf"/>
</dbReference>
<dbReference type="InterPro" id="IPR041108">
    <property type="entry name" value="PP_kinase_C_1"/>
</dbReference>
<dbReference type="InterPro" id="IPR024953">
    <property type="entry name" value="PP_kinase_middle"/>
</dbReference>
<proteinExistence type="inferred from homology"/>
<feature type="binding site" evidence="6">
    <location>
        <position position="572"/>
    </location>
    <ligand>
        <name>ATP</name>
        <dbReference type="ChEBI" id="CHEBI:30616"/>
    </ligand>
</feature>
<keyword evidence="14" id="KW-1185">Reference proteome</keyword>
<keyword evidence="5 6" id="KW-0067">ATP-binding</keyword>
<evidence type="ECO:0000313" key="13">
    <source>
        <dbReference type="EMBL" id="MDQ8209116.1"/>
    </source>
</evidence>
<dbReference type="SUPFAM" id="SSF143724">
    <property type="entry name" value="PHP14-like"/>
    <property type="match status" value="1"/>
</dbReference>
<organism evidence="13 14">
    <name type="scientific">Thalassobacterium maritimum</name>
    <dbReference type="NCBI Taxonomy" id="3041265"/>
    <lineage>
        <taxon>Bacteria</taxon>
        <taxon>Pseudomonadati</taxon>
        <taxon>Verrucomicrobiota</taxon>
        <taxon>Opitutia</taxon>
        <taxon>Puniceicoccales</taxon>
        <taxon>Coraliomargaritaceae</taxon>
        <taxon>Thalassobacterium</taxon>
    </lineage>
</organism>
<dbReference type="Gene3D" id="3.30.1840.10">
    <property type="entry name" value="Polyphosphate kinase middle domain"/>
    <property type="match status" value="1"/>
</dbReference>
<dbReference type="Pfam" id="PF13090">
    <property type="entry name" value="PP_kinase_C"/>
    <property type="match status" value="1"/>
</dbReference>
<dbReference type="Gene3D" id="3.30.870.10">
    <property type="entry name" value="Endonuclease Chain A"/>
    <property type="match status" value="2"/>
</dbReference>
<dbReference type="Proteomes" id="UP001225316">
    <property type="component" value="Unassembled WGS sequence"/>
</dbReference>
<dbReference type="NCBIfam" id="TIGR03705">
    <property type="entry name" value="poly_P_kin"/>
    <property type="match status" value="1"/>
</dbReference>
<dbReference type="Pfam" id="PF13089">
    <property type="entry name" value="PP_kinase_N"/>
    <property type="match status" value="1"/>
</dbReference>
<evidence type="ECO:0000259" key="12">
    <source>
        <dbReference type="Pfam" id="PF17941"/>
    </source>
</evidence>
<dbReference type="PANTHER" id="PTHR30218">
    <property type="entry name" value="POLYPHOSPHATE KINASE"/>
    <property type="match status" value="1"/>
</dbReference>
<dbReference type="PANTHER" id="PTHR30218:SF0">
    <property type="entry name" value="POLYPHOSPHATE KINASE"/>
    <property type="match status" value="1"/>
</dbReference>
<dbReference type="Gene3D" id="1.20.58.310">
    <property type="entry name" value="Polyphosphate kinase N-terminal domain"/>
    <property type="match status" value="1"/>
</dbReference>
<keyword evidence="2 6" id="KW-0808">Transferase</keyword>
<dbReference type="Pfam" id="PF02503">
    <property type="entry name" value="PP_kinase"/>
    <property type="match status" value="1"/>
</dbReference>
<dbReference type="InterPro" id="IPR025198">
    <property type="entry name" value="PPK_N_dom"/>
</dbReference>
<feature type="binding site" evidence="6">
    <location>
        <position position="383"/>
    </location>
    <ligand>
        <name>Mg(2+)</name>
        <dbReference type="ChEBI" id="CHEBI:18420"/>
    </ligand>
</feature>
<dbReference type="RefSeq" id="WP_308951921.1">
    <property type="nucleotide sequence ID" value="NZ_JARXHW010000052.1"/>
</dbReference>
<keyword evidence="4 6" id="KW-0418">Kinase</keyword>
<feature type="domain" description="Polyphosphate kinase C-terminal" evidence="11">
    <location>
        <begin position="511"/>
        <end position="685"/>
    </location>
</feature>
<protein>
    <recommendedName>
        <fullName evidence="6 7">Polyphosphate kinase</fullName>
        <ecNumber evidence="6 7">2.7.4.1</ecNumber>
    </recommendedName>
    <alternativeName>
        <fullName evidence="6">ATP-polyphosphate phosphotransferase</fullName>
    </alternativeName>
    <alternativeName>
        <fullName evidence="6">Polyphosphoric acid kinase</fullName>
    </alternativeName>
</protein>
<dbReference type="EC" id="2.7.4.1" evidence="6 7"/>
<evidence type="ECO:0000256" key="6">
    <source>
        <dbReference type="HAMAP-Rule" id="MF_00347"/>
    </source>
</evidence>
<feature type="binding site" evidence="6">
    <location>
        <position position="600"/>
    </location>
    <ligand>
        <name>ATP</name>
        <dbReference type="ChEBI" id="CHEBI:30616"/>
    </ligand>
</feature>
<feature type="domain" description="Polyphosphate kinase middle" evidence="9">
    <location>
        <begin position="130"/>
        <end position="311"/>
    </location>
</feature>
<reference evidence="13 14" key="1">
    <citation type="submission" date="2023-04" db="EMBL/GenBank/DDBJ databases">
        <title>A novel bacteria isolated from coastal sediment.</title>
        <authorList>
            <person name="Liu X.-J."/>
            <person name="Du Z.-J."/>
        </authorList>
    </citation>
    <scope>NUCLEOTIDE SEQUENCE [LARGE SCALE GENOMIC DNA]</scope>
    <source>
        <strain evidence="13 14">SDUM461003</strain>
    </source>
</reference>
<feature type="region of interest" description="Disordered" evidence="8">
    <location>
        <begin position="699"/>
        <end position="720"/>
    </location>
</feature>
<comment type="PTM">
    <text evidence="6 7">An intermediate of this reaction is the autophosphorylated ppk in which a phosphate is covalently linked to a histidine residue through a N-P bond.</text>
</comment>
<dbReference type="InterPro" id="IPR025200">
    <property type="entry name" value="PPK_C_dom2"/>
</dbReference>
<evidence type="ECO:0000313" key="14">
    <source>
        <dbReference type="Proteomes" id="UP001225316"/>
    </source>
</evidence>
<comment type="cofactor">
    <cofactor evidence="6">
        <name>Mg(2+)</name>
        <dbReference type="ChEBI" id="CHEBI:18420"/>
    </cofactor>
</comment>
<dbReference type="SUPFAM" id="SSF140356">
    <property type="entry name" value="PPK N-terminal domain-like"/>
    <property type="match status" value="1"/>
</dbReference>
<dbReference type="GO" id="GO:0008976">
    <property type="term" value="F:polyphosphate kinase activity"/>
    <property type="evidence" value="ECO:0007669"/>
    <property type="project" value="UniProtKB-EC"/>
</dbReference>